<evidence type="ECO:0000313" key="2">
    <source>
        <dbReference type="EMBL" id="MBF4769270.1"/>
    </source>
</evidence>
<feature type="region of interest" description="Disordered" evidence="1">
    <location>
        <begin position="15"/>
        <end position="36"/>
    </location>
</feature>
<protein>
    <submittedName>
        <fullName evidence="2">Uncharacterized protein</fullName>
    </submittedName>
</protein>
<dbReference type="RefSeq" id="WP_194697420.1">
    <property type="nucleotide sequence ID" value="NZ_JADKPO010000023.1"/>
</dbReference>
<accession>A0A930VSU4</accession>
<keyword evidence="3" id="KW-1185">Reference proteome</keyword>
<evidence type="ECO:0000256" key="1">
    <source>
        <dbReference type="SAM" id="MobiDB-lite"/>
    </source>
</evidence>
<gene>
    <name evidence="2" type="ORF">ISU10_16000</name>
</gene>
<dbReference type="EMBL" id="JADKPO010000023">
    <property type="protein sequence ID" value="MBF4769270.1"/>
    <property type="molecule type" value="Genomic_DNA"/>
</dbReference>
<name>A0A930VSU4_9ACTN</name>
<reference evidence="2" key="1">
    <citation type="submission" date="2020-11" db="EMBL/GenBank/DDBJ databases">
        <title>Nocardioides cynanchi sp. nov., isolated from soil of rhizosphere of Cynanchum wilfordii.</title>
        <authorList>
            <person name="Lee J.-S."/>
            <person name="Suh M.K."/>
            <person name="Kim J.-S."/>
        </authorList>
    </citation>
    <scope>NUCLEOTIDE SEQUENCE</scope>
    <source>
        <strain evidence="2">KCTC 19276</strain>
    </source>
</reference>
<organism evidence="2 3">
    <name type="scientific">Nocardioides agariphilus</name>
    <dbReference type="NCBI Taxonomy" id="433664"/>
    <lineage>
        <taxon>Bacteria</taxon>
        <taxon>Bacillati</taxon>
        <taxon>Actinomycetota</taxon>
        <taxon>Actinomycetes</taxon>
        <taxon>Propionibacteriales</taxon>
        <taxon>Nocardioidaceae</taxon>
        <taxon>Nocardioides</taxon>
    </lineage>
</organism>
<sequence>MLIFSPEVVGTPLRTFANQTEPNPSPRARERRQAQMTATSDFAAAAGLEVLIHYCCRHPTSVGNDECRDAAKIENAHGLFHSSRYVDLGAWPSR</sequence>
<dbReference type="Proteomes" id="UP000660668">
    <property type="component" value="Unassembled WGS sequence"/>
</dbReference>
<comment type="caution">
    <text evidence="2">The sequence shown here is derived from an EMBL/GenBank/DDBJ whole genome shotgun (WGS) entry which is preliminary data.</text>
</comment>
<dbReference type="AlphaFoldDB" id="A0A930VSU4"/>
<proteinExistence type="predicted"/>
<evidence type="ECO:0000313" key="3">
    <source>
        <dbReference type="Proteomes" id="UP000660668"/>
    </source>
</evidence>